<protein>
    <submittedName>
        <fullName evidence="1">Uncharacterized protein</fullName>
    </submittedName>
</protein>
<sequence>MSTFCFHEPWKVLLPASPGWFLTRKIFGKTIEKTSARSQATAWERNLEATASEERDPGWRLGSSETPFWFRLGRVRKLFCQSWFYFDVSKKRNLRGALERPVYRKHGFVP</sequence>
<reference evidence="1" key="1">
    <citation type="submission" date="2019-02" db="EMBL/GenBank/DDBJ databases">
        <authorList>
            <person name="Gruber-Vodicka R. H."/>
            <person name="Seah K. B. B."/>
        </authorList>
    </citation>
    <scope>NUCLEOTIDE SEQUENCE</scope>
    <source>
        <strain evidence="1">BECK_M7</strain>
    </source>
</reference>
<organism evidence="1">
    <name type="scientific">Candidatus Kentrum sp. LFY</name>
    <dbReference type="NCBI Taxonomy" id="2126342"/>
    <lineage>
        <taxon>Bacteria</taxon>
        <taxon>Pseudomonadati</taxon>
        <taxon>Pseudomonadota</taxon>
        <taxon>Gammaproteobacteria</taxon>
        <taxon>Candidatus Kentrum</taxon>
    </lineage>
</organism>
<dbReference type="EMBL" id="CAADFF010000010">
    <property type="protein sequence ID" value="VFJ88495.1"/>
    <property type="molecule type" value="Genomic_DNA"/>
</dbReference>
<name>A0A450U971_9GAMM</name>
<proteinExistence type="predicted"/>
<accession>A0A450U971</accession>
<evidence type="ECO:0000313" key="1">
    <source>
        <dbReference type="EMBL" id="VFJ88495.1"/>
    </source>
</evidence>
<gene>
    <name evidence="1" type="ORF">BECKLFY1418B_GA0070995_101039</name>
</gene>
<dbReference type="AlphaFoldDB" id="A0A450U971"/>